<dbReference type="InterPro" id="IPR032295">
    <property type="entry name" value="DUF4842"/>
</dbReference>
<dbReference type="InterPro" id="IPR045474">
    <property type="entry name" value="GEVED"/>
</dbReference>
<dbReference type="Pfam" id="PF21959">
    <property type="entry name" value="DUF6923"/>
    <property type="match status" value="1"/>
</dbReference>
<organism evidence="5 6">
    <name type="scientific">Vibrio aquaticus</name>
    <dbReference type="NCBI Taxonomy" id="2496559"/>
    <lineage>
        <taxon>Bacteria</taxon>
        <taxon>Pseudomonadati</taxon>
        <taxon>Pseudomonadota</taxon>
        <taxon>Gammaproteobacteria</taxon>
        <taxon>Vibrionales</taxon>
        <taxon>Vibrionaceae</taxon>
        <taxon>Vibrio</taxon>
    </lineage>
</organism>
<keyword evidence="1" id="KW-0732">Signal</keyword>
<evidence type="ECO:0000313" key="5">
    <source>
        <dbReference type="EMBL" id="RTZ15460.1"/>
    </source>
</evidence>
<dbReference type="Proteomes" id="UP000268973">
    <property type="component" value="Unassembled WGS sequence"/>
</dbReference>
<accession>A0A432CUZ6</accession>
<feature type="signal peptide" evidence="1">
    <location>
        <begin position="1"/>
        <end position="25"/>
    </location>
</feature>
<gene>
    <name evidence="5" type="ORF">EJ063_13470</name>
</gene>
<dbReference type="InterPro" id="IPR054215">
    <property type="entry name" value="DUF6923"/>
</dbReference>
<feature type="domain" description="DUF6923" evidence="4">
    <location>
        <begin position="66"/>
        <end position="261"/>
    </location>
</feature>
<evidence type="ECO:0000259" key="2">
    <source>
        <dbReference type="Pfam" id="PF16130"/>
    </source>
</evidence>
<proteinExistence type="predicted"/>
<dbReference type="InterPro" id="IPR011042">
    <property type="entry name" value="6-blade_b-propeller_TolB-like"/>
</dbReference>
<evidence type="ECO:0000259" key="3">
    <source>
        <dbReference type="Pfam" id="PF20009"/>
    </source>
</evidence>
<dbReference type="AlphaFoldDB" id="A0A432CUZ6"/>
<dbReference type="NCBIfam" id="TIGR04456">
    <property type="entry name" value="LruC_dom"/>
    <property type="match status" value="1"/>
</dbReference>
<evidence type="ECO:0000313" key="6">
    <source>
        <dbReference type="Proteomes" id="UP000268973"/>
    </source>
</evidence>
<protein>
    <submittedName>
        <fullName evidence="5">LruC domain-containing protein</fullName>
    </submittedName>
</protein>
<comment type="caution">
    <text evidence="5">The sequence shown here is derived from an EMBL/GenBank/DDBJ whole genome shotgun (WGS) entry which is preliminary data.</text>
</comment>
<dbReference type="InterPro" id="IPR031025">
    <property type="entry name" value="LruC_dom"/>
</dbReference>
<feature type="domain" description="DUF4842" evidence="2">
    <location>
        <begin position="477"/>
        <end position="701"/>
    </location>
</feature>
<feature type="domain" description="GEVED" evidence="3">
    <location>
        <begin position="354"/>
        <end position="426"/>
    </location>
</feature>
<feature type="chain" id="PRO_5019139747" evidence="1">
    <location>
        <begin position="26"/>
        <end position="712"/>
    </location>
</feature>
<keyword evidence="6" id="KW-1185">Reference proteome</keyword>
<dbReference type="Pfam" id="PF20009">
    <property type="entry name" value="GEVED"/>
    <property type="match status" value="1"/>
</dbReference>
<dbReference type="OrthoDB" id="1204817at2"/>
<reference evidence="5 6" key="1">
    <citation type="submission" date="2018-12" db="EMBL/GenBank/DDBJ databases">
        <title>Vibrio sp. isolated from China Sea.</title>
        <authorList>
            <person name="Li Y."/>
        </authorList>
    </citation>
    <scope>NUCLEOTIDE SEQUENCE [LARGE SCALE GENOMIC DNA]</scope>
    <source>
        <strain evidence="5 6">BEI207</strain>
    </source>
</reference>
<evidence type="ECO:0000256" key="1">
    <source>
        <dbReference type="SAM" id="SignalP"/>
    </source>
</evidence>
<name>A0A432CUZ6_9VIBR</name>
<dbReference type="SUPFAM" id="SSF63829">
    <property type="entry name" value="Calcium-dependent phosphotriesterase"/>
    <property type="match status" value="1"/>
</dbReference>
<dbReference type="EMBL" id="RXZH01000005">
    <property type="protein sequence ID" value="RTZ15460.1"/>
    <property type="molecule type" value="Genomic_DNA"/>
</dbReference>
<sequence>MKNHPLLLPTGCLILASVCSYSVSAETPFSSCPTQAFLIQNPTGTPISFGVNIDVGSYVTLDSNMGTAKINGVGYSKHDDFIYGWDYGEASLSRIDSTFTKTLLSVDKPEGAPTSIYVGDVALDENAWYGYRPSYGLYRIDLTTFVMELSSPPNQFGNPSIYDLAFHPDNSLAYSIDANGYLWEIDVASGTTNRLNQLLDKDALGYRLTFGAVYFDVDGNFYASNNSNGYIFKVAINGEQSTAEFFAYGPSSNSNDGARCALAPVEPSEYTEFGDAPDSYKTLFASSGARHGLSDLKLGSLVDGETDGSVYPDSDDVSDGVDDDDGIQFPVPIQVGQTSKIIATAAGTSADSVINAWIDFDRDGEFEASEIIISDLSITDMTRDVFFTVPTWAVAGDTWARFRISNTPGIGPSGGVPAGEVEDYQVAITESGVTTEVYPSGGGYTTFAYEDQYPLVGDYDMNDVLMNIKFTEYQLNDQVIRMKMEGKIAALGGDNRSGFAIRLPNVVKEDIKSDSVELSINGEIVSWTALETDTTDAVFIIHEDLWDITEPGEAEGCTMFRTQENCGTNYRPIWSLTFALENAVDTSTMPDFPYDPFIFAAPGHYYGDIGYELSGGYPGRSLEIHLKNQAPTSKFDVRYKSYGVDTSSGDTHYHNANGLPWGIEIPTTWKHPKEQKNILEAYENFAAFSQDATGQSQSTWYVSGNNAILYND</sequence>
<evidence type="ECO:0000259" key="4">
    <source>
        <dbReference type="Pfam" id="PF21959"/>
    </source>
</evidence>
<dbReference type="Pfam" id="PF16130">
    <property type="entry name" value="DUF4842"/>
    <property type="match status" value="1"/>
</dbReference>
<dbReference type="Gene3D" id="2.120.10.30">
    <property type="entry name" value="TolB, C-terminal domain"/>
    <property type="match status" value="1"/>
</dbReference>